<evidence type="ECO:0000313" key="3">
    <source>
        <dbReference type="WBParaSite" id="Bm541b.1"/>
    </source>
</evidence>
<sequence>MDPIRQVSVIRVRQPQAIIVHSHVIMKDQDIPDVPVG</sequence>
<dbReference type="AlphaFoldDB" id="A0A4E9F150"/>
<gene>
    <name evidence="1 3" type="primary">Bm541</name>
    <name evidence="1" type="ORF">BM_BM541</name>
</gene>
<accession>A0A5S6PQ04</accession>
<accession>A0A4E9F150</accession>
<keyword evidence="2" id="KW-1185">Reference proteome</keyword>
<evidence type="ECO:0000313" key="1">
    <source>
        <dbReference type="EMBL" id="VIO89747.1"/>
    </source>
</evidence>
<reference evidence="3" key="3">
    <citation type="submission" date="2019-12" db="UniProtKB">
        <authorList>
            <consortium name="WormBaseParasite"/>
        </authorList>
    </citation>
    <scope>IDENTIFICATION</scope>
</reference>
<evidence type="ECO:0000313" key="2">
    <source>
        <dbReference type="Proteomes" id="UP000006672"/>
    </source>
</evidence>
<organism evidence="1">
    <name type="scientific">Brugia malayi</name>
    <name type="common">Filarial nematode worm</name>
    <dbReference type="NCBI Taxonomy" id="6279"/>
    <lineage>
        <taxon>Eukaryota</taxon>
        <taxon>Metazoa</taxon>
        <taxon>Ecdysozoa</taxon>
        <taxon>Nematoda</taxon>
        <taxon>Chromadorea</taxon>
        <taxon>Rhabditida</taxon>
        <taxon>Spirurina</taxon>
        <taxon>Spiruromorpha</taxon>
        <taxon>Filarioidea</taxon>
        <taxon>Onchocercidae</taxon>
        <taxon>Brugia</taxon>
    </lineage>
</organism>
<proteinExistence type="predicted"/>
<dbReference type="RefSeq" id="XP_042931760.1">
    <property type="nucleotide sequence ID" value="XM_043075826.1"/>
</dbReference>
<dbReference type="Proteomes" id="UP000006672">
    <property type="component" value="Unassembled WGS sequence"/>
</dbReference>
<dbReference type="GeneID" id="66059908"/>
<protein>
    <submittedName>
        <fullName evidence="3">Bm541</fullName>
    </submittedName>
</protein>
<dbReference type="EMBL" id="CAAKNF010000196">
    <property type="protein sequence ID" value="VIO89747.1"/>
    <property type="molecule type" value="Genomic_DNA"/>
</dbReference>
<reference evidence="2" key="1">
    <citation type="journal article" date="2007" name="Science">
        <title>Draft genome of the filarial nematode parasite Brugia malayi.</title>
        <authorList>
            <person name="Ghedin E."/>
            <person name="Wang S."/>
            <person name="Spiro D."/>
            <person name="Caler E."/>
            <person name="Zhao Q."/>
            <person name="Crabtree J."/>
            <person name="Allen J.E."/>
            <person name="Delcher A.L."/>
            <person name="Guiliano D.B."/>
            <person name="Miranda-Saavedra D."/>
            <person name="Angiuoli S.V."/>
            <person name="Creasy T."/>
            <person name="Amedeo P."/>
            <person name="Haas B."/>
            <person name="El-Sayed N.M."/>
            <person name="Wortman J.R."/>
            <person name="Feldblyum T."/>
            <person name="Tallon L."/>
            <person name="Schatz M."/>
            <person name="Shumway M."/>
            <person name="Koo H."/>
            <person name="Salzberg S.L."/>
            <person name="Schobel S."/>
            <person name="Pertea M."/>
            <person name="Pop M."/>
            <person name="White O."/>
            <person name="Barton G.J."/>
            <person name="Carlow C.K."/>
            <person name="Crawford M.J."/>
            <person name="Daub J."/>
            <person name="Dimmic M.W."/>
            <person name="Estes C.F."/>
            <person name="Foster J.M."/>
            <person name="Ganatra M."/>
            <person name="Gregory W.F."/>
            <person name="Johnson N.M."/>
            <person name="Jin J."/>
            <person name="Komuniecki R."/>
            <person name="Korf I."/>
            <person name="Kumar S."/>
            <person name="Laney S."/>
            <person name="Li B.W."/>
            <person name="Li W."/>
            <person name="Lindblom T.H."/>
            <person name="Lustigman S."/>
            <person name="Ma D."/>
            <person name="Maina C.V."/>
            <person name="Martin D.M."/>
            <person name="McCarter J.P."/>
            <person name="McReynolds L."/>
            <person name="Mitreva M."/>
            <person name="Nutman T.B."/>
            <person name="Parkinson J."/>
            <person name="Peregrin-Alvarez J.M."/>
            <person name="Poole C."/>
            <person name="Ren Q."/>
            <person name="Saunders L."/>
            <person name="Sluder A.E."/>
            <person name="Smith K."/>
            <person name="Stanke M."/>
            <person name="Unnasch T.R."/>
            <person name="Ware J."/>
            <person name="Wei A.D."/>
            <person name="Weil G."/>
            <person name="Williams D.J."/>
            <person name="Zhang Y."/>
            <person name="Williams S.A."/>
            <person name="Fraser-Liggett C."/>
            <person name="Slatko B."/>
            <person name="Blaxter M.L."/>
            <person name="Scott A.L."/>
        </authorList>
    </citation>
    <scope>NUCLEOTIDE SEQUENCE</scope>
    <source>
        <strain evidence="2">FR3</strain>
    </source>
</reference>
<name>A0A4E9F150_BRUMA</name>
<dbReference type="CTD" id="66059908"/>
<dbReference type="WBParaSite" id="Bm541b.1">
    <property type="protein sequence ID" value="Bm541b.1"/>
    <property type="gene ID" value="WBGene00220802"/>
</dbReference>
<dbReference type="OrthoDB" id="5813426at2759"/>
<reference evidence="1" key="2">
    <citation type="submission" date="2019-04" db="EMBL/GenBank/DDBJ databases">
        <authorList>
            <person name="Howe K."/>
            <person name="Paulini M."/>
            <person name="Williams G."/>
        </authorList>
    </citation>
    <scope>NUCLEOTIDE SEQUENCE [LARGE SCALE GENOMIC DNA]</scope>
    <source>
        <strain evidence="1">FR3</strain>
    </source>
</reference>